<reference evidence="2 3" key="1">
    <citation type="submission" date="2018-07" db="EMBL/GenBank/DDBJ databases">
        <title>Genomic Encyclopedia of Type Strains, Phase III (KMG-III): the genomes of soil and plant-associated and newly described type strains.</title>
        <authorList>
            <person name="Whitman W."/>
        </authorList>
    </citation>
    <scope>NUCLEOTIDE SEQUENCE [LARGE SCALE GENOMIC DNA]</scope>
    <source>
        <strain evidence="2 3">CECT 7506</strain>
    </source>
</reference>
<evidence type="ECO:0000313" key="2">
    <source>
        <dbReference type="EMBL" id="RCW46443.1"/>
    </source>
</evidence>
<feature type="domain" description="Glycosyltransferase 2-like" evidence="1">
    <location>
        <begin position="190"/>
        <end position="310"/>
    </location>
</feature>
<evidence type="ECO:0000313" key="3">
    <source>
        <dbReference type="Proteomes" id="UP000252415"/>
    </source>
</evidence>
<dbReference type="EMBL" id="QPJD01000009">
    <property type="protein sequence ID" value="RCW46443.1"/>
    <property type="molecule type" value="Genomic_DNA"/>
</dbReference>
<dbReference type="GO" id="GO:0016740">
    <property type="term" value="F:transferase activity"/>
    <property type="evidence" value="ECO:0007669"/>
    <property type="project" value="UniProtKB-KW"/>
</dbReference>
<dbReference type="Pfam" id="PF00535">
    <property type="entry name" value="Glycos_transf_2"/>
    <property type="match status" value="1"/>
</dbReference>
<dbReference type="InterPro" id="IPR050834">
    <property type="entry name" value="Glycosyltransf_2"/>
</dbReference>
<dbReference type="InterPro" id="IPR001173">
    <property type="entry name" value="Glyco_trans_2-like"/>
</dbReference>
<dbReference type="PANTHER" id="PTHR43685:SF2">
    <property type="entry name" value="GLYCOSYLTRANSFERASE 2-LIKE DOMAIN-CONTAINING PROTEIN"/>
    <property type="match status" value="1"/>
</dbReference>
<gene>
    <name evidence="2" type="ORF">DFP97_10986</name>
</gene>
<accession>A0A368VWA9</accession>
<dbReference type="InterPro" id="IPR029044">
    <property type="entry name" value="Nucleotide-diphossugar_trans"/>
</dbReference>
<dbReference type="Gene3D" id="3.90.550.10">
    <property type="entry name" value="Spore Coat Polysaccharide Biosynthesis Protein SpsA, Chain A"/>
    <property type="match status" value="1"/>
</dbReference>
<dbReference type="Proteomes" id="UP000252415">
    <property type="component" value="Unassembled WGS sequence"/>
</dbReference>
<sequence length="432" mass="50059">MLVFILNTDHQELALRLTEHSVRKTFADARMISVHADYADVINREIREDSSSFFITLFAGERITDLFFEELKGWLRNLPGDSAGIILPPMKQTQSIPRGPVIWRKEAILTGDNPGFLTARHLPFEHYILLEMQFRLSPTWHWNEIRTDSWKCRQNQSAKWKNTREEWDCLHPVLAAKPSAGSSSDHPLISVVICTYNNAGYLEWAIRSVLVQTFPEWELLIVDDGSQDDTARILGDVTDNPRISIFRNEVNRGKSFCLNQALSKAEGSWLVELDADDWLTPDCLAVFADKVNNMTKQGAYYADHYEWFERDNKQLIFRKRKSALSTFSPEILLDQAYPLAPRCYHVQSLKELGGWWESDPFGGRLYEDFQMLIRLSLKQPVQHIDKALYHRRLRKGSMTSSNHTCYESWKRWFHSIIELGQSLKKSESKGSD</sequence>
<dbReference type="CDD" id="cd00761">
    <property type="entry name" value="Glyco_tranf_GTA_type"/>
    <property type="match status" value="1"/>
</dbReference>
<keyword evidence="2" id="KW-0808">Transferase</keyword>
<protein>
    <submittedName>
        <fullName evidence="2">Glycosyltransferase involved in cell wall biosynthesis</fullName>
    </submittedName>
</protein>
<name>A0A368VWA9_9BACL</name>
<dbReference type="PANTHER" id="PTHR43685">
    <property type="entry name" value="GLYCOSYLTRANSFERASE"/>
    <property type="match status" value="1"/>
</dbReference>
<dbReference type="OrthoDB" id="396512at2"/>
<comment type="caution">
    <text evidence="2">The sequence shown here is derived from an EMBL/GenBank/DDBJ whole genome shotgun (WGS) entry which is preliminary data.</text>
</comment>
<proteinExistence type="predicted"/>
<keyword evidence="3" id="KW-1185">Reference proteome</keyword>
<dbReference type="AlphaFoldDB" id="A0A368VWA9"/>
<dbReference type="SUPFAM" id="SSF53448">
    <property type="entry name" value="Nucleotide-diphospho-sugar transferases"/>
    <property type="match status" value="1"/>
</dbReference>
<dbReference type="RefSeq" id="WP_114381094.1">
    <property type="nucleotide sequence ID" value="NZ_QPJD01000009.1"/>
</dbReference>
<evidence type="ECO:0000259" key="1">
    <source>
        <dbReference type="Pfam" id="PF00535"/>
    </source>
</evidence>
<organism evidence="2 3">
    <name type="scientific">Paenibacillus prosopidis</name>
    <dbReference type="NCBI Taxonomy" id="630520"/>
    <lineage>
        <taxon>Bacteria</taxon>
        <taxon>Bacillati</taxon>
        <taxon>Bacillota</taxon>
        <taxon>Bacilli</taxon>
        <taxon>Bacillales</taxon>
        <taxon>Paenibacillaceae</taxon>
        <taxon>Paenibacillus</taxon>
    </lineage>
</organism>